<proteinExistence type="predicted"/>
<accession>A0A2G9TZN7</accession>
<dbReference type="OrthoDB" id="14535at2759"/>
<keyword evidence="2" id="KW-1185">Reference proteome</keyword>
<reference evidence="1 2" key="1">
    <citation type="submission" date="2015-09" db="EMBL/GenBank/DDBJ databases">
        <title>Draft genome of the parasitic nematode Teladorsagia circumcincta isolate WARC Sus (inbred).</title>
        <authorList>
            <person name="Mitreva M."/>
        </authorList>
    </citation>
    <scope>NUCLEOTIDE SEQUENCE [LARGE SCALE GENOMIC DNA]</scope>
    <source>
        <strain evidence="1 2">S</strain>
    </source>
</reference>
<name>A0A2G9TZN7_TELCI</name>
<organism evidence="1 2">
    <name type="scientific">Teladorsagia circumcincta</name>
    <name type="common">Brown stomach worm</name>
    <name type="synonym">Ostertagia circumcincta</name>
    <dbReference type="NCBI Taxonomy" id="45464"/>
    <lineage>
        <taxon>Eukaryota</taxon>
        <taxon>Metazoa</taxon>
        <taxon>Ecdysozoa</taxon>
        <taxon>Nematoda</taxon>
        <taxon>Chromadorea</taxon>
        <taxon>Rhabditida</taxon>
        <taxon>Rhabditina</taxon>
        <taxon>Rhabditomorpha</taxon>
        <taxon>Strongyloidea</taxon>
        <taxon>Trichostrongylidae</taxon>
        <taxon>Teladorsagia</taxon>
    </lineage>
</organism>
<dbReference type="AlphaFoldDB" id="A0A2G9TZN7"/>
<evidence type="ECO:0000313" key="2">
    <source>
        <dbReference type="Proteomes" id="UP000230423"/>
    </source>
</evidence>
<protein>
    <submittedName>
        <fullName evidence="1">Uncharacterized protein</fullName>
    </submittedName>
</protein>
<gene>
    <name evidence="1" type="ORF">TELCIR_14984</name>
</gene>
<evidence type="ECO:0000313" key="1">
    <source>
        <dbReference type="EMBL" id="PIO63415.1"/>
    </source>
</evidence>
<dbReference type="EMBL" id="KZ350934">
    <property type="protein sequence ID" value="PIO63415.1"/>
    <property type="molecule type" value="Genomic_DNA"/>
</dbReference>
<dbReference type="Proteomes" id="UP000230423">
    <property type="component" value="Unassembled WGS sequence"/>
</dbReference>
<feature type="non-terminal residue" evidence="1">
    <location>
        <position position="122"/>
    </location>
</feature>
<sequence length="122" mass="14228">MVDMPLGVFRSVLKQQFMKNAHIDDIRIVDRLVAETRQRTSDCEAMFPNKQGDPKFKLTINNESWIVVITTIWSFNEPHALLRAREKSLSTANIWAILRSKAIIPRMNHKHLSVLENRMFLP</sequence>